<dbReference type="InterPro" id="IPR001680">
    <property type="entry name" value="WD40_rpt"/>
</dbReference>
<feature type="repeat" description="WD" evidence="3">
    <location>
        <begin position="203"/>
        <end position="244"/>
    </location>
</feature>
<dbReference type="PROSITE" id="PS00678">
    <property type="entry name" value="WD_REPEATS_1"/>
    <property type="match status" value="2"/>
</dbReference>
<dbReference type="SUPFAM" id="SSF50978">
    <property type="entry name" value="WD40 repeat-like"/>
    <property type="match status" value="1"/>
</dbReference>
<protein>
    <recommendedName>
        <fullName evidence="6">WD repeat-containing protein 69</fullName>
    </recommendedName>
</protein>
<dbReference type="GO" id="GO:1990234">
    <property type="term" value="C:transferase complex"/>
    <property type="evidence" value="ECO:0007669"/>
    <property type="project" value="UniProtKB-ARBA"/>
</dbReference>
<keyword evidence="5" id="KW-1185">Reference proteome</keyword>
<feature type="repeat" description="WD" evidence="3">
    <location>
        <begin position="161"/>
        <end position="202"/>
    </location>
</feature>
<evidence type="ECO:0000256" key="3">
    <source>
        <dbReference type="PROSITE-ProRule" id="PRU00221"/>
    </source>
</evidence>
<evidence type="ECO:0000256" key="1">
    <source>
        <dbReference type="ARBA" id="ARBA00022574"/>
    </source>
</evidence>
<evidence type="ECO:0000313" key="4">
    <source>
        <dbReference type="Ensembl" id="ENSOMYP00000101714.2"/>
    </source>
</evidence>
<dbReference type="Pfam" id="PF00400">
    <property type="entry name" value="WD40"/>
    <property type="match status" value="6"/>
</dbReference>
<dbReference type="CDD" id="cd00200">
    <property type="entry name" value="WD40"/>
    <property type="match status" value="1"/>
</dbReference>
<dbReference type="SMART" id="SM00320">
    <property type="entry name" value="WD40"/>
    <property type="match status" value="6"/>
</dbReference>
<dbReference type="Gene3D" id="2.130.10.10">
    <property type="entry name" value="YVTN repeat-like/Quinoprotein amine dehydrogenase"/>
    <property type="match status" value="4"/>
</dbReference>
<keyword evidence="1 3" id="KW-0853">WD repeat</keyword>
<dbReference type="PRINTS" id="PR00320">
    <property type="entry name" value="GPROTEINBRPT"/>
</dbReference>
<feature type="repeat" description="WD" evidence="3">
    <location>
        <begin position="237"/>
        <end position="267"/>
    </location>
</feature>
<evidence type="ECO:0000313" key="5">
    <source>
        <dbReference type="Proteomes" id="UP000694395"/>
    </source>
</evidence>
<sequence length="335" mass="37377">MQVWIRSTLVHTVKRLHSAIDSWTGVTSTTSYRTDTKELISEIRESEPLIKVSRIKQVKLLILRLQEKLGQQDNCRFYLSKVKHHRQPLTGMTTLFITGGCDRTCKIWDTASGEGLHTLEGHRYVVANISTGSFDKTCRMWRAEMGKCMFGLWDVQTGEEVAGHSADIISLSFNTVGDQLVTGSFDHTVSLWDVPSGRRVHTLIGHRGEISSVQFDWDCSLLITGSMDKSSRVWEAASGHEDEVLDVCFDYTGQLIATASADGTARMSSAARLEGHEGEIPKVSRRDSADTMARLWDVQSGVYLQVMEGHTDEIFSSAFNYEGDTITGSKDNTCR</sequence>
<name>A0A8C7UQ65_ONCMY</name>
<dbReference type="AlphaFoldDB" id="A0A8C7UQ65"/>
<keyword evidence="2" id="KW-0677">Repeat</keyword>
<dbReference type="InterPro" id="IPR020472">
    <property type="entry name" value="WD40_PAC1"/>
</dbReference>
<dbReference type="Proteomes" id="UP000694395">
    <property type="component" value="Chromosome 27"/>
</dbReference>
<dbReference type="PROSITE" id="PS50294">
    <property type="entry name" value="WD_REPEATS_REGION"/>
    <property type="match status" value="2"/>
</dbReference>
<evidence type="ECO:0008006" key="6">
    <source>
        <dbReference type="Google" id="ProtNLM"/>
    </source>
</evidence>
<dbReference type="Ensembl" id="ENSOMYT00000110317.2">
    <property type="protein sequence ID" value="ENSOMYP00000101714.2"/>
    <property type="gene ID" value="ENSOMYG00000045904.2"/>
</dbReference>
<feature type="repeat" description="WD" evidence="3">
    <location>
        <begin position="95"/>
        <end position="118"/>
    </location>
</feature>
<dbReference type="InterPro" id="IPR015943">
    <property type="entry name" value="WD40/YVTN_repeat-like_dom_sf"/>
</dbReference>
<organism evidence="4 5">
    <name type="scientific">Oncorhynchus mykiss</name>
    <name type="common">Rainbow trout</name>
    <name type="synonym">Salmo gairdneri</name>
    <dbReference type="NCBI Taxonomy" id="8022"/>
    <lineage>
        <taxon>Eukaryota</taxon>
        <taxon>Metazoa</taxon>
        <taxon>Chordata</taxon>
        <taxon>Craniata</taxon>
        <taxon>Vertebrata</taxon>
        <taxon>Euteleostomi</taxon>
        <taxon>Actinopterygii</taxon>
        <taxon>Neopterygii</taxon>
        <taxon>Teleostei</taxon>
        <taxon>Protacanthopterygii</taxon>
        <taxon>Salmoniformes</taxon>
        <taxon>Salmonidae</taxon>
        <taxon>Salmoninae</taxon>
        <taxon>Oncorhynchus</taxon>
    </lineage>
</organism>
<dbReference type="InterPro" id="IPR036322">
    <property type="entry name" value="WD40_repeat_dom_sf"/>
</dbReference>
<dbReference type="PROSITE" id="PS50082">
    <property type="entry name" value="WD_REPEATS_2"/>
    <property type="match status" value="4"/>
</dbReference>
<dbReference type="GeneTree" id="ENSGT00940000161049"/>
<reference evidence="4" key="3">
    <citation type="submission" date="2025-09" db="UniProtKB">
        <authorList>
            <consortium name="Ensembl"/>
        </authorList>
    </citation>
    <scope>IDENTIFICATION</scope>
</reference>
<reference evidence="4" key="2">
    <citation type="submission" date="2025-08" db="UniProtKB">
        <authorList>
            <consortium name="Ensembl"/>
        </authorList>
    </citation>
    <scope>IDENTIFICATION</scope>
</reference>
<dbReference type="PANTHER" id="PTHR22847">
    <property type="entry name" value="WD40 REPEAT PROTEIN"/>
    <property type="match status" value="1"/>
</dbReference>
<dbReference type="InterPro" id="IPR019775">
    <property type="entry name" value="WD40_repeat_CS"/>
</dbReference>
<proteinExistence type="predicted"/>
<evidence type="ECO:0000256" key="2">
    <source>
        <dbReference type="ARBA" id="ARBA00022737"/>
    </source>
</evidence>
<dbReference type="PANTHER" id="PTHR22847:SF744">
    <property type="entry name" value="DYNEIN ASSEMBLY FACTOR WITH WD REPEATS 1"/>
    <property type="match status" value="1"/>
</dbReference>
<reference evidence="4" key="1">
    <citation type="submission" date="2020-07" db="EMBL/GenBank/DDBJ databases">
        <title>A long reads based de novo assembly of the rainbow trout Arlee double haploid line genome.</title>
        <authorList>
            <person name="Gao G."/>
            <person name="Palti Y."/>
        </authorList>
    </citation>
    <scope>NUCLEOTIDE SEQUENCE [LARGE SCALE GENOMIC DNA]</scope>
</reference>
<accession>A0A8C7UQ65</accession>